<reference evidence="3 4" key="1">
    <citation type="submission" date="2024-02" db="EMBL/GenBank/DDBJ databases">
        <authorList>
            <person name="Chen Y."/>
            <person name="Shah S."/>
            <person name="Dougan E. K."/>
            <person name="Thang M."/>
            <person name="Chan C."/>
        </authorList>
    </citation>
    <scope>NUCLEOTIDE SEQUENCE [LARGE SCALE GENOMIC DNA]</scope>
</reference>
<feature type="compositionally biased region" description="Low complexity" evidence="1">
    <location>
        <begin position="170"/>
        <end position="190"/>
    </location>
</feature>
<accession>A0ABP0N1U0</accession>
<evidence type="ECO:0000313" key="4">
    <source>
        <dbReference type="Proteomes" id="UP001642464"/>
    </source>
</evidence>
<feature type="domain" description="GST N-terminal" evidence="2">
    <location>
        <begin position="387"/>
        <end position="471"/>
    </location>
</feature>
<dbReference type="Gene3D" id="1.20.1050.10">
    <property type="match status" value="1"/>
</dbReference>
<dbReference type="InterPro" id="IPR050213">
    <property type="entry name" value="GST_superfamily"/>
</dbReference>
<feature type="compositionally biased region" description="Basic residues" evidence="1">
    <location>
        <begin position="312"/>
        <end position="336"/>
    </location>
</feature>
<dbReference type="EMBL" id="CAXAMM010025670">
    <property type="protein sequence ID" value="CAK9057398.1"/>
    <property type="molecule type" value="Genomic_DNA"/>
</dbReference>
<dbReference type="PROSITE" id="PS50404">
    <property type="entry name" value="GST_NTER"/>
    <property type="match status" value="1"/>
</dbReference>
<keyword evidence="4" id="KW-1185">Reference proteome</keyword>
<feature type="region of interest" description="Disordered" evidence="1">
    <location>
        <begin position="288"/>
        <end position="337"/>
    </location>
</feature>
<organism evidence="3 4">
    <name type="scientific">Durusdinium trenchii</name>
    <dbReference type="NCBI Taxonomy" id="1381693"/>
    <lineage>
        <taxon>Eukaryota</taxon>
        <taxon>Sar</taxon>
        <taxon>Alveolata</taxon>
        <taxon>Dinophyceae</taxon>
        <taxon>Suessiales</taxon>
        <taxon>Symbiodiniaceae</taxon>
        <taxon>Durusdinium</taxon>
    </lineage>
</organism>
<gene>
    <name evidence="3" type="ORF">SCF082_LOCUS30821</name>
</gene>
<dbReference type="InterPro" id="IPR004045">
    <property type="entry name" value="Glutathione_S-Trfase_N"/>
</dbReference>
<sequence length="575" mass="60569">MFWRRPSGAKNAPQNAPPSGGLSLERFLADPTPLAPSPRGAMHFTTGNVEMWPPPNCEAALPPVGGGGGMPGMPGMPTGGAAPVPVSSHMVAQATVFSTAGAGVSSMPTPPAMSQVTVTATSVVEHHAYGGGGGTSGMYGYGGASGPCAAGPAGGCAVAGAAMPPPPSSVPSSSPTSMPPTSLAASPASGESSTGQTGTQVVAWMDVGRKPMTTGRRQSGMPGLPARGPGWLDGGHSPPQSSPSLLVGAGAGALVARCAVHVNVSARTYPDLAYVAFDGNFEALSFQSKSVHQPTPNSSTLRCNNSDVAMPPKRRPAARARAPKRAPKRAAKRRASSSRVDGEELDWEIRERQRYELPGEAWYHRWVPNWPWGRMAFIPKTLRLLSPAAAEPVTRATVAAEGLRMAMSYAGLVFEDRRVSVEEFAELRRANELFCGLPVLMVGTETPPRPDALWRVNAIARYVGRISHNNANLYPEDPVKAAMVDAVLDDVVEMITSELEGATCILDSLELMLRHAKYGWVANTKHPSVADFIVASHTQKLPSLVPGLENLSKYPQMVAHADKVVRLEAYNYHSD</sequence>
<comment type="caution">
    <text evidence="3">The sequence shown here is derived from an EMBL/GenBank/DDBJ whole genome shotgun (WGS) entry which is preliminary data.</text>
</comment>
<protein>
    <submittedName>
        <fullName evidence="3">Probable glutathione S-transferase 8 (GST class-sigma)</fullName>
    </submittedName>
</protein>
<dbReference type="Gene3D" id="3.40.30.10">
    <property type="entry name" value="Glutaredoxin"/>
    <property type="match status" value="1"/>
</dbReference>
<feature type="compositionally biased region" description="Polar residues" evidence="1">
    <location>
        <begin position="288"/>
        <end position="307"/>
    </location>
</feature>
<name>A0ABP0N1U0_9DINO</name>
<dbReference type="PANTHER" id="PTHR11571">
    <property type="entry name" value="GLUTATHIONE S-TRANSFERASE"/>
    <property type="match status" value="1"/>
</dbReference>
<proteinExistence type="predicted"/>
<dbReference type="SUPFAM" id="SSF47616">
    <property type="entry name" value="GST C-terminal domain-like"/>
    <property type="match status" value="1"/>
</dbReference>
<feature type="region of interest" description="Disordered" evidence="1">
    <location>
        <begin position="163"/>
        <end position="199"/>
    </location>
</feature>
<dbReference type="InterPro" id="IPR036282">
    <property type="entry name" value="Glutathione-S-Trfase_C_sf"/>
</dbReference>
<feature type="region of interest" description="Disordered" evidence="1">
    <location>
        <begin position="1"/>
        <end position="38"/>
    </location>
</feature>
<evidence type="ECO:0000259" key="2">
    <source>
        <dbReference type="PROSITE" id="PS50404"/>
    </source>
</evidence>
<evidence type="ECO:0000256" key="1">
    <source>
        <dbReference type="SAM" id="MobiDB-lite"/>
    </source>
</evidence>
<dbReference type="Proteomes" id="UP001642464">
    <property type="component" value="Unassembled WGS sequence"/>
</dbReference>
<evidence type="ECO:0000313" key="3">
    <source>
        <dbReference type="EMBL" id="CAK9057398.1"/>
    </source>
</evidence>